<dbReference type="HAMAP" id="MF_00817">
    <property type="entry name" value="QueF_type2"/>
    <property type="match status" value="1"/>
</dbReference>
<feature type="binding site" evidence="5">
    <location>
        <begin position="81"/>
        <end position="82"/>
    </location>
    <ligand>
        <name>NADPH</name>
        <dbReference type="ChEBI" id="CHEBI:57783"/>
    </ligand>
</feature>
<dbReference type="GO" id="GO:0005737">
    <property type="term" value="C:cytoplasm"/>
    <property type="evidence" value="ECO:0007669"/>
    <property type="project" value="UniProtKB-SubCell"/>
</dbReference>
<dbReference type="OrthoDB" id="9789995at2"/>
<dbReference type="InterPro" id="IPR029500">
    <property type="entry name" value="QueF"/>
</dbReference>
<keyword evidence="3 5" id="KW-0521">NADP</keyword>
<keyword evidence="4 5" id="KW-0560">Oxidoreductase</keyword>
<dbReference type="SUPFAM" id="SSF55620">
    <property type="entry name" value="Tetrahydrobiopterin biosynthesis enzymes-like"/>
    <property type="match status" value="1"/>
</dbReference>
<dbReference type="Pfam" id="PF14489">
    <property type="entry name" value="QueF"/>
    <property type="match status" value="1"/>
</dbReference>
<dbReference type="PIRSF" id="PIRSF004750">
    <property type="entry name" value="Nitrile_oxidored_YqcD_prd"/>
    <property type="match status" value="1"/>
</dbReference>
<comment type="subcellular location">
    <subcellularLocation>
        <location evidence="5">Cytoplasm</location>
    </subcellularLocation>
</comment>
<sequence length="272" mass="30681">MSDIPLGKDVTYPDQYTTDVLFPISRQPSRDSLGINPMALPFQGEDVWNAYELSWLNDKGMPQVACARFYVPCESASIVESKSFKLYLNSFNQTRISSWEAVSKMLAVDLSACIGSPVKVDLYTIDDGTSRIGFSTLSGFCLDTLDITLDRYDPDPSQLGTLHGLVVDESLNSNLLRSLCPVTAQPDWGSVQIVYTGAQIDRVGLLKYLIGYRQHQEFHEQCVERIFRDITDYCAPDELYVQAFYTRRGGLDINPYRSSGESVSKFDRLFRQ</sequence>
<keyword evidence="1 5" id="KW-0963">Cytoplasm</keyword>
<dbReference type="GO" id="GO:0033739">
    <property type="term" value="F:preQ1 synthase activity"/>
    <property type="evidence" value="ECO:0007669"/>
    <property type="project" value="UniProtKB-UniRule"/>
</dbReference>
<evidence type="ECO:0000256" key="3">
    <source>
        <dbReference type="ARBA" id="ARBA00022857"/>
    </source>
</evidence>
<comment type="catalytic activity">
    <reaction evidence="5">
        <text>7-aminomethyl-7-carbaguanine + 2 NADP(+) = 7-cyano-7-carbaguanine + 2 NADPH + 3 H(+)</text>
        <dbReference type="Rhea" id="RHEA:13409"/>
        <dbReference type="ChEBI" id="CHEBI:15378"/>
        <dbReference type="ChEBI" id="CHEBI:45075"/>
        <dbReference type="ChEBI" id="CHEBI:57783"/>
        <dbReference type="ChEBI" id="CHEBI:58349"/>
        <dbReference type="ChEBI" id="CHEBI:58703"/>
        <dbReference type="EC" id="1.7.1.13"/>
    </reaction>
</comment>
<reference evidence="7 8" key="1">
    <citation type="journal article" date="2010" name="J. Bacteriol.">
        <title>Genome sequence of the oligotrophic marine Gammaproteobacterium HTCC2143, isolated from the Oregon Coast.</title>
        <authorList>
            <person name="Oh H.M."/>
            <person name="Kang I."/>
            <person name="Ferriera S."/>
            <person name="Giovannoni S.J."/>
            <person name="Cho J.C."/>
        </authorList>
    </citation>
    <scope>NUCLEOTIDE SEQUENCE [LARGE SCALE GENOMIC DNA]</scope>
    <source>
        <strain evidence="7 8">HTCC2143</strain>
    </source>
</reference>
<evidence type="ECO:0000256" key="1">
    <source>
        <dbReference type="ARBA" id="ARBA00022490"/>
    </source>
</evidence>
<keyword evidence="2 5" id="KW-0671">Queuosine biosynthesis</keyword>
<feature type="binding site" evidence="5">
    <location>
        <begin position="219"/>
        <end position="220"/>
    </location>
    <ligand>
        <name>substrate</name>
    </ligand>
</feature>
<dbReference type="Proteomes" id="UP000004931">
    <property type="component" value="Unassembled WGS sequence"/>
</dbReference>
<dbReference type="InterPro" id="IPR050084">
    <property type="entry name" value="NADPH_dep_7-cyano-7-deazaG_red"/>
</dbReference>
<dbReference type="InterPro" id="IPR043133">
    <property type="entry name" value="GTP-CH-I_C/QueF"/>
</dbReference>
<evidence type="ECO:0000313" key="8">
    <source>
        <dbReference type="Proteomes" id="UP000004931"/>
    </source>
</evidence>
<gene>
    <name evidence="5" type="primary">queF</name>
    <name evidence="7" type="ORF">GP2143_04665</name>
</gene>
<dbReference type="PANTHER" id="PTHR34354:SF1">
    <property type="entry name" value="NADPH-DEPENDENT 7-CYANO-7-DEAZAGUANINE REDUCTASE"/>
    <property type="match status" value="1"/>
</dbReference>
<evidence type="ECO:0000259" key="6">
    <source>
        <dbReference type="Pfam" id="PF14819"/>
    </source>
</evidence>
<dbReference type="InterPro" id="IPR016428">
    <property type="entry name" value="QueF_type2"/>
</dbReference>
<dbReference type="eggNOG" id="COG2904">
    <property type="taxonomic scope" value="Bacteria"/>
</dbReference>
<dbReference type="UniPathway" id="UPA00392"/>
<dbReference type="AlphaFoldDB" id="A0YAY3"/>
<accession>A0YAY3</accession>
<feature type="binding site" evidence="5">
    <location>
        <begin position="79"/>
        <end position="81"/>
    </location>
    <ligand>
        <name>substrate</name>
    </ligand>
</feature>
<dbReference type="Gene3D" id="3.30.1130.10">
    <property type="match status" value="2"/>
</dbReference>
<organism evidence="7 8">
    <name type="scientific">marine gamma proteobacterium HTCC2143</name>
    <dbReference type="NCBI Taxonomy" id="247633"/>
    <lineage>
        <taxon>Bacteria</taxon>
        <taxon>Pseudomonadati</taxon>
        <taxon>Pseudomonadota</taxon>
        <taxon>Gammaproteobacteria</taxon>
        <taxon>Cellvibrionales</taxon>
        <taxon>Spongiibacteraceae</taxon>
        <taxon>BD1-7 clade</taxon>
    </lineage>
</organism>
<dbReference type="Pfam" id="PF14819">
    <property type="entry name" value="QueF_N"/>
    <property type="match status" value="1"/>
</dbReference>
<dbReference type="NCBIfam" id="TIGR03138">
    <property type="entry name" value="QueF"/>
    <property type="match status" value="1"/>
</dbReference>
<feature type="active site" description="Proton donor" evidence="5">
    <location>
        <position position="187"/>
    </location>
</feature>
<dbReference type="InterPro" id="IPR029139">
    <property type="entry name" value="QueF_N"/>
</dbReference>
<protein>
    <recommendedName>
        <fullName evidence="5">NADPH-dependent 7-cyano-7-deazaguanine reductase</fullName>
        <ecNumber evidence="5">1.7.1.13</ecNumber>
    </recommendedName>
    <alternativeName>
        <fullName evidence="5">7-cyano-7-carbaguanine reductase</fullName>
    </alternativeName>
    <alternativeName>
        <fullName evidence="5">NADPH-dependent nitrile oxidoreductase</fullName>
    </alternativeName>
    <alternativeName>
        <fullName evidence="5">PreQ(0) reductase</fullName>
    </alternativeName>
</protein>
<keyword evidence="8" id="KW-1185">Reference proteome</keyword>
<feature type="active site" description="Thioimide intermediate" evidence="5">
    <location>
        <position position="180"/>
    </location>
</feature>
<comment type="subunit">
    <text evidence="5">Homodimer.</text>
</comment>
<evidence type="ECO:0000313" key="7">
    <source>
        <dbReference type="EMBL" id="EAW31713.1"/>
    </source>
</evidence>
<feature type="binding site" evidence="5">
    <location>
        <begin position="248"/>
        <end position="249"/>
    </location>
    <ligand>
        <name>NADPH</name>
        <dbReference type="ChEBI" id="CHEBI:57783"/>
    </ligand>
</feature>
<comment type="pathway">
    <text evidence="5">tRNA modification; tRNA-queuosine biosynthesis.</text>
</comment>
<dbReference type="GO" id="GO:0008616">
    <property type="term" value="P:tRNA queuosine(34) biosynthetic process"/>
    <property type="evidence" value="ECO:0007669"/>
    <property type="project" value="UniProtKB-UniRule"/>
</dbReference>
<evidence type="ECO:0000256" key="2">
    <source>
        <dbReference type="ARBA" id="ARBA00022785"/>
    </source>
</evidence>
<dbReference type="eggNOG" id="COG0780">
    <property type="taxonomic scope" value="Bacteria"/>
</dbReference>
<dbReference type="PANTHER" id="PTHR34354">
    <property type="entry name" value="NADPH-DEPENDENT 7-CYANO-7-DEAZAGUANINE REDUCTASE"/>
    <property type="match status" value="1"/>
</dbReference>
<comment type="caution">
    <text evidence="7">The sequence shown here is derived from an EMBL/GenBank/DDBJ whole genome shotgun (WGS) entry which is preliminary data.</text>
</comment>
<dbReference type="STRING" id="247633.GP2143_04665"/>
<evidence type="ECO:0000256" key="4">
    <source>
        <dbReference type="ARBA" id="ARBA00023002"/>
    </source>
</evidence>
<name>A0YAY3_9GAMM</name>
<feature type="domain" description="NADPH-dependent 7-cyano-7-deazaguanine reductase N-terminal" evidence="6">
    <location>
        <begin position="12"/>
        <end position="122"/>
    </location>
</feature>
<proteinExistence type="inferred from homology"/>
<comment type="similarity">
    <text evidence="5">Belongs to the GTP cyclohydrolase I family. QueF type 2 subfamily.</text>
</comment>
<dbReference type="EC" id="1.7.1.13" evidence="5"/>
<dbReference type="EMBL" id="AAVT01000002">
    <property type="protein sequence ID" value="EAW31713.1"/>
    <property type="molecule type" value="Genomic_DNA"/>
</dbReference>
<comment type="function">
    <text evidence="5">Catalyzes the NADPH-dependent reduction of 7-cyano-7-deazaguanine (preQ0) to 7-aminomethyl-7-deazaguanine (preQ1).</text>
</comment>
<evidence type="ECO:0000256" key="5">
    <source>
        <dbReference type="HAMAP-Rule" id="MF_00817"/>
    </source>
</evidence>